<sequence length="214" mass="23604">MNIRALYLLGLLLISTTITMAQHSSLGFRFGGGLATFNAMDSGSGSYRFSPTFGLAAKFSNSLRETVSVQTELNYIMKGTLASYGLNNVYLGDIRFNLHYLEVPLMLNLKMGHAFHFTVGGYGAILLAADYDYRGTFSGGWGPLQRGDFQDFDFGSVLGFGFGIPRGSIQFLWKQGLQDISGTQTADTFLAGARNSVFMVSFTRYFKPRRRPSL</sequence>
<dbReference type="EMBL" id="NBWU01000004">
    <property type="protein sequence ID" value="PCE63710.1"/>
    <property type="molecule type" value="Genomic_DNA"/>
</dbReference>
<accession>A0A2A4G6W2</accession>
<gene>
    <name evidence="2" type="ORF">B7P33_10565</name>
</gene>
<dbReference type="Proteomes" id="UP000219559">
    <property type="component" value="Unassembled WGS sequence"/>
</dbReference>
<evidence type="ECO:0000259" key="1">
    <source>
        <dbReference type="Pfam" id="PF13568"/>
    </source>
</evidence>
<proteinExistence type="predicted"/>
<organism evidence="2 3">
    <name type="scientific">Sediminicola luteus</name>
    <dbReference type="NCBI Taxonomy" id="319238"/>
    <lineage>
        <taxon>Bacteria</taxon>
        <taxon>Pseudomonadati</taxon>
        <taxon>Bacteroidota</taxon>
        <taxon>Flavobacteriia</taxon>
        <taxon>Flavobacteriales</taxon>
        <taxon>Flavobacteriaceae</taxon>
        <taxon>Sediminicola</taxon>
    </lineage>
</organism>
<evidence type="ECO:0000313" key="3">
    <source>
        <dbReference type="Proteomes" id="UP000219559"/>
    </source>
</evidence>
<dbReference type="Pfam" id="PF13568">
    <property type="entry name" value="OMP_b-brl_2"/>
    <property type="match status" value="1"/>
</dbReference>
<protein>
    <recommendedName>
        <fullName evidence="1">Outer membrane protein beta-barrel domain-containing protein</fullName>
    </recommendedName>
</protein>
<name>A0A2A4G6W2_9FLAO</name>
<reference evidence="2 3" key="1">
    <citation type="submission" date="2017-04" db="EMBL/GenBank/DDBJ databases">
        <title>A new member of the family Flavobacteriaceae isolated from ascidians.</title>
        <authorList>
            <person name="Chen L."/>
        </authorList>
    </citation>
    <scope>NUCLEOTIDE SEQUENCE [LARGE SCALE GENOMIC DNA]</scope>
    <source>
        <strain evidence="2 3">HQA918</strain>
    </source>
</reference>
<keyword evidence="3" id="KW-1185">Reference proteome</keyword>
<evidence type="ECO:0000313" key="2">
    <source>
        <dbReference type="EMBL" id="PCE63710.1"/>
    </source>
</evidence>
<dbReference type="OrthoDB" id="947434at2"/>
<feature type="domain" description="Outer membrane protein beta-barrel" evidence="1">
    <location>
        <begin position="21"/>
        <end position="166"/>
    </location>
</feature>
<comment type="caution">
    <text evidence="2">The sequence shown here is derived from an EMBL/GenBank/DDBJ whole genome shotgun (WGS) entry which is preliminary data.</text>
</comment>
<dbReference type="InterPro" id="IPR025665">
    <property type="entry name" value="Beta-barrel_OMP_2"/>
</dbReference>
<dbReference type="AlphaFoldDB" id="A0A2A4G6W2"/>